<comment type="caution">
    <text evidence="1">The sequence shown here is derived from an EMBL/GenBank/DDBJ whole genome shotgun (WGS) entry which is preliminary data.</text>
</comment>
<evidence type="ECO:0008006" key="3">
    <source>
        <dbReference type="Google" id="ProtNLM"/>
    </source>
</evidence>
<gene>
    <name evidence="1" type="ORF">IAA16_01320</name>
</gene>
<evidence type="ECO:0000313" key="2">
    <source>
        <dbReference type="Proteomes" id="UP000823914"/>
    </source>
</evidence>
<organism evidence="1 2">
    <name type="scientific">Candidatus Treponema excrementipullorum</name>
    <dbReference type="NCBI Taxonomy" id="2838768"/>
    <lineage>
        <taxon>Bacteria</taxon>
        <taxon>Pseudomonadati</taxon>
        <taxon>Spirochaetota</taxon>
        <taxon>Spirochaetia</taxon>
        <taxon>Spirochaetales</taxon>
        <taxon>Treponemataceae</taxon>
        <taxon>Treponema</taxon>
    </lineage>
</organism>
<dbReference type="EMBL" id="JAHLFV010000028">
    <property type="protein sequence ID" value="MBU3849188.1"/>
    <property type="molecule type" value="Genomic_DNA"/>
</dbReference>
<evidence type="ECO:0000313" key="1">
    <source>
        <dbReference type="EMBL" id="MBU3849188.1"/>
    </source>
</evidence>
<name>A0A9E2L0B8_9SPIR</name>
<proteinExistence type="predicted"/>
<reference evidence="1" key="1">
    <citation type="journal article" date="2021" name="PeerJ">
        <title>Extensive microbial diversity within the chicken gut microbiome revealed by metagenomics and culture.</title>
        <authorList>
            <person name="Gilroy R."/>
            <person name="Ravi A."/>
            <person name="Getino M."/>
            <person name="Pursley I."/>
            <person name="Horton D.L."/>
            <person name="Alikhan N.F."/>
            <person name="Baker D."/>
            <person name="Gharbi K."/>
            <person name="Hall N."/>
            <person name="Watson M."/>
            <person name="Adriaenssens E.M."/>
            <person name="Foster-Nyarko E."/>
            <person name="Jarju S."/>
            <person name="Secka A."/>
            <person name="Antonio M."/>
            <person name="Oren A."/>
            <person name="Chaudhuri R.R."/>
            <person name="La Ragione R."/>
            <person name="Hildebrand F."/>
            <person name="Pallen M.J."/>
        </authorList>
    </citation>
    <scope>NUCLEOTIDE SEQUENCE</scope>
    <source>
        <strain evidence="1">Gambia15-2214</strain>
    </source>
</reference>
<reference evidence="1" key="2">
    <citation type="submission" date="2021-04" db="EMBL/GenBank/DDBJ databases">
        <authorList>
            <person name="Gilroy R."/>
        </authorList>
    </citation>
    <scope>NUCLEOTIDE SEQUENCE</scope>
    <source>
        <strain evidence="1">Gambia15-2214</strain>
    </source>
</reference>
<protein>
    <recommendedName>
        <fullName evidence="3">Lipoprotein</fullName>
    </recommendedName>
</protein>
<dbReference type="AlphaFoldDB" id="A0A9E2L0B8"/>
<dbReference type="Proteomes" id="UP000823914">
    <property type="component" value="Unassembled WGS sequence"/>
</dbReference>
<sequence>MKVFFQGFLVVLSFVFFSCSQGETEILQMELASSETLKEQFYTKTGNVQWAKELEPDFFREKSRALNEYIDPRALEALASSEKNSDVQEIPQSKESVALWNALVAYDFQDSIYPAYGDFGSLDISLLPEDIFSFAEQFCKKLIRYKKAGNEEKPVVYRELLDYFEEGREYMLMLYLYDTTPYPLQESFYFGSPFFLDNYSESDKQNGEQIVALPIVFLGEEKDFRLVLYIHQDVSLGIQQLQYEVLEKEFNKTISSKEN</sequence>
<accession>A0A9E2L0B8</accession>
<dbReference type="PROSITE" id="PS51257">
    <property type="entry name" value="PROKAR_LIPOPROTEIN"/>
    <property type="match status" value="1"/>
</dbReference>